<protein>
    <recommendedName>
        <fullName evidence="9">Type II secretion system protein GspF domain-containing protein</fullName>
    </recommendedName>
</protein>
<evidence type="ECO:0000313" key="11">
    <source>
        <dbReference type="Proteomes" id="UP000178574"/>
    </source>
</evidence>
<dbReference type="InterPro" id="IPR003004">
    <property type="entry name" value="GspF/PilC"/>
</dbReference>
<keyword evidence="7 8" id="KW-0472">Membrane</keyword>
<accession>A0A1G2KBY8</accession>
<keyword evidence="6 8" id="KW-1133">Transmembrane helix</keyword>
<evidence type="ECO:0000256" key="7">
    <source>
        <dbReference type="ARBA" id="ARBA00023136"/>
    </source>
</evidence>
<feature type="transmembrane region" description="Helical" evidence="8">
    <location>
        <begin position="219"/>
        <end position="237"/>
    </location>
</feature>
<evidence type="ECO:0000256" key="4">
    <source>
        <dbReference type="ARBA" id="ARBA00022519"/>
    </source>
</evidence>
<proteinExistence type="inferred from homology"/>
<dbReference type="InterPro" id="IPR018076">
    <property type="entry name" value="T2SS_GspF_dom"/>
</dbReference>
<dbReference type="PANTHER" id="PTHR30012:SF0">
    <property type="entry name" value="TYPE II SECRETION SYSTEM PROTEIN F-RELATED"/>
    <property type="match status" value="1"/>
</dbReference>
<evidence type="ECO:0000313" key="10">
    <source>
        <dbReference type="EMBL" id="OGZ96895.1"/>
    </source>
</evidence>
<dbReference type="FunFam" id="1.20.81.30:FF:000001">
    <property type="entry name" value="Type II secretion system protein F"/>
    <property type="match status" value="1"/>
</dbReference>
<feature type="transmembrane region" description="Helical" evidence="8">
    <location>
        <begin position="167"/>
        <end position="192"/>
    </location>
</feature>
<dbReference type="Gene3D" id="1.20.81.30">
    <property type="entry name" value="Type II secretion system (T2SS), domain F"/>
    <property type="match status" value="2"/>
</dbReference>
<dbReference type="AlphaFoldDB" id="A0A1G2KBY8"/>
<evidence type="ECO:0000256" key="2">
    <source>
        <dbReference type="ARBA" id="ARBA00005745"/>
    </source>
</evidence>
<feature type="domain" description="Type II secretion system protein GspF" evidence="9">
    <location>
        <begin position="270"/>
        <end position="391"/>
    </location>
</feature>
<keyword evidence="5 8" id="KW-0812">Transmembrane</keyword>
<evidence type="ECO:0000256" key="8">
    <source>
        <dbReference type="SAM" id="Phobius"/>
    </source>
</evidence>
<comment type="caution">
    <text evidence="10">The sequence shown here is derived from an EMBL/GenBank/DDBJ whole genome shotgun (WGS) entry which is preliminary data.</text>
</comment>
<keyword evidence="4" id="KW-0997">Cell inner membrane</keyword>
<keyword evidence="3" id="KW-1003">Cell membrane</keyword>
<gene>
    <name evidence="10" type="ORF">A2847_02710</name>
</gene>
<dbReference type="GO" id="GO:0015628">
    <property type="term" value="P:protein secretion by the type II secretion system"/>
    <property type="evidence" value="ECO:0007669"/>
    <property type="project" value="TreeGrafter"/>
</dbReference>
<comment type="subcellular location">
    <subcellularLocation>
        <location evidence="1">Cell inner membrane</location>
        <topology evidence="1">Multi-pass membrane protein</topology>
    </subcellularLocation>
</comment>
<dbReference type="Proteomes" id="UP000178574">
    <property type="component" value="Unassembled WGS sequence"/>
</dbReference>
<feature type="transmembrane region" description="Helical" evidence="8">
    <location>
        <begin position="372"/>
        <end position="393"/>
    </location>
</feature>
<dbReference type="InterPro" id="IPR042094">
    <property type="entry name" value="T2SS_GspF_sf"/>
</dbReference>
<evidence type="ECO:0000256" key="3">
    <source>
        <dbReference type="ARBA" id="ARBA00022475"/>
    </source>
</evidence>
<evidence type="ECO:0000256" key="5">
    <source>
        <dbReference type="ARBA" id="ARBA00022692"/>
    </source>
</evidence>
<dbReference type="PANTHER" id="PTHR30012">
    <property type="entry name" value="GENERAL SECRETION PATHWAY PROTEIN"/>
    <property type="match status" value="1"/>
</dbReference>
<dbReference type="PRINTS" id="PR00812">
    <property type="entry name" value="BCTERIALGSPF"/>
</dbReference>
<evidence type="ECO:0000259" key="9">
    <source>
        <dbReference type="Pfam" id="PF00482"/>
    </source>
</evidence>
<dbReference type="GO" id="GO:0005886">
    <property type="term" value="C:plasma membrane"/>
    <property type="evidence" value="ECO:0007669"/>
    <property type="project" value="UniProtKB-SubCell"/>
</dbReference>
<reference evidence="10 11" key="1">
    <citation type="journal article" date="2016" name="Nat. Commun.">
        <title>Thousands of microbial genomes shed light on interconnected biogeochemical processes in an aquifer system.</title>
        <authorList>
            <person name="Anantharaman K."/>
            <person name="Brown C.T."/>
            <person name="Hug L.A."/>
            <person name="Sharon I."/>
            <person name="Castelle C.J."/>
            <person name="Probst A.J."/>
            <person name="Thomas B.C."/>
            <person name="Singh A."/>
            <person name="Wilkins M.J."/>
            <person name="Karaoz U."/>
            <person name="Brodie E.L."/>
            <person name="Williams K.H."/>
            <person name="Hubbard S.S."/>
            <person name="Banfield J.F."/>
        </authorList>
    </citation>
    <scope>NUCLEOTIDE SEQUENCE [LARGE SCALE GENOMIC DNA]</scope>
</reference>
<organism evidence="10 11">
    <name type="scientific">Candidatus Sungbacteria bacterium RIFCSPHIGHO2_01_FULL_50_25</name>
    <dbReference type="NCBI Taxonomy" id="1802265"/>
    <lineage>
        <taxon>Bacteria</taxon>
        <taxon>Candidatus Sungiibacteriota</taxon>
    </lineage>
</organism>
<dbReference type="Pfam" id="PF00482">
    <property type="entry name" value="T2SSF"/>
    <property type="match status" value="2"/>
</dbReference>
<dbReference type="EMBL" id="MHQD01000004">
    <property type="protein sequence ID" value="OGZ96895.1"/>
    <property type="molecule type" value="Genomic_DNA"/>
</dbReference>
<comment type="similarity">
    <text evidence="2">Belongs to the GSP F family.</text>
</comment>
<sequence length="399" mass="44589">MPSYDYQVRDKEGSLQRGTVEASSQEAVLDILQRRGYTVLSLREKRESKFSFPFVGHVSTKDVVILSRQLATLFEAQVPIIEALRTLAEETSKPALKDALGTILNDVTGGLSLSQAFAKHAKYFSAFYISLIRSGEESGKLQEVFSYLAEYVERSYYLTMKARNAMIYPAFILMAFILVIILMLVVVIPGLLEIFEETGQELPFYTKALLYISHGLRNYGIFIAIFFTLCGFFLVRWKRTPEGALFFARLQIHVPLVGELYRKLFVARLADNLTILISSGIPILRAIEVTRDVVGNLVFANALEEAYKAVRGGGTISSAFKNTKEIPLLVTQMIRIGEATGRLDFILQKISKFYQQEVNSAVDNLVSLIEPILIIVLGAGIGFLLMSVLVPLYNLVNAI</sequence>
<name>A0A1G2KBY8_9BACT</name>
<feature type="domain" description="Type II secretion system protein GspF" evidence="9">
    <location>
        <begin position="67"/>
        <end position="189"/>
    </location>
</feature>
<evidence type="ECO:0000256" key="1">
    <source>
        <dbReference type="ARBA" id="ARBA00004429"/>
    </source>
</evidence>
<evidence type="ECO:0000256" key="6">
    <source>
        <dbReference type="ARBA" id="ARBA00022989"/>
    </source>
</evidence>